<dbReference type="AlphaFoldDB" id="A0A3D1JD77"/>
<evidence type="ECO:0000313" key="2">
    <source>
        <dbReference type="EMBL" id="HCE16482.1"/>
    </source>
</evidence>
<dbReference type="EMBL" id="DPBP01000005">
    <property type="protein sequence ID" value="HCE16482.1"/>
    <property type="molecule type" value="Genomic_DNA"/>
</dbReference>
<dbReference type="RefSeq" id="WP_062195688.1">
    <property type="nucleotide sequence ID" value="NZ_DF967965.1"/>
</dbReference>
<gene>
    <name evidence="2" type="ORF">DEQ80_01350</name>
</gene>
<evidence type="ECO:0000313" key="3">
    <source>
        <dbReference type="Proteomes" id="UP000264141"/>
    </source>
</evidence>
<comment type="caution">
    <text evidence="2">The sequence shown here is derived from an EMBL/GenBank/DDBJ whole genome shotgun (WGS) entry which is preliminary data.</text>
</comment>
<feature type="region of interest" description="Disordered" evidence="1">
    <location>
        <begin position="587"/>
        <end position="618"/>
    </location>
</feature>
<accession>A0A3D1JD77</accession>
<organism evidence="2 3">
    <name type="scientific">Anaerolinea thermolimosa</name>
    <dbReference type="NCBI Taxonomy" id="229919"/>
    <lineage>
        <taxon>Bacteria</taxon>
        <taxon>Bacillati</taxon>
        <taxon>Chloroflexota</taxon>
        <taxon>Anaerolineae</taxon>
        <taxon>Anaerolineales</taxon>
        <taxon>Anaerolineaceae</taxon>
        <taxon>Anaerolinea</taxon>
    </lineage>
</organism>
<sequence>MKILRSLRWVLLAVFLILGGWLTCAGTLPEPVLAQEAPPTEEPPVRKATITYTFTRTFWWLVEWEDNEVFCRLAVEHEGQPTYNEIEGLCGKKTAEYWLQSRPCNLAETPANRCPGLYLLEMGSEPGSRQIEVELPIPEVWVSIEGCDPLPGERKCTRLPSLLFTAIEPLPNETIISIQGTFNGEPFSCMGAECRLPLQPTPMEGVTVTFWADSSFGDSSQQYTARVRLVPWGDFMNPDGGSSDTGAWFVDVLSSQWVGGEIASCAYTWQSFPPLEGPPAWLSKTVTPEDLATDTGYYYLAGALIQNGVVQPTGCLDGGLAAPHVASACGVEAARPYLVEWQNRFDQDILQVSQDTGVPARLLKNVFARESQIWPGIFSSYKEAGLGQLTEQGADTVLLWNPSFFAQFCPLVLNQAYCDLGWGNLDAPEQAMLRGALVKKVNAACPDCPTGIDISQAQYSVRIFAESLLANCEQTGRILRNLTGLEPGLSSSYEDLWRFTLVNYNAGPGCLSSAIQQALARNEALTWANVTAHLEPACQGAIGYVEDISRVFKATPTPTPWLQIGEPLPTATPPAPLPLQPIFTPTPGGGEIFLTPTPTPSGYQPPEATPDETAYPYP</sequence>
<reference evidence="2 3" key="1">
    <citation type="journal article" date="2018" name="Nat. Biotechnol.">
        <title>A standardized bacterial taxonomy based on genome phylogeny substantially revises the tree of life.</title>
        <authorList>
            <person name="Parks D.H."/>
            <person name="Chuvochina M."/>
            <person name="Waite D.W."/>
            <person name="Rinke C."/>
            <person name="Skarshewski A."/>
            <person name="Chaumeil P.A."/>
            <person name="Hugenholtz P."/>
        </authorList>
    </citation>
    <scope>NUCLEOTIDE SEQUENCE [LARGE SCALE GENOMIC DNA]</scope>
    <source>
        <strain evidence="2">UBA8781</strain>
    </source>
</reference>
<dbReference type="Proteomes" id="UP000264141">
    <property type="component" value="Unassembled WGS sequence"/>
</dbReference>
<evidence type="ECO:0000256" key="1">
    <source>
        <dbReference type="SAM" id="MobiDB-lite"/>
    </source>
</evidence>
<evidence type="ECO:0008006" key="4">
    <source>
        <dbReference type="Google" id="ProtNLM"/>
    </source>
</evidence>
<dbReference type="Gene3D" id="1.10.530.10">
    <property type="match status" value="1"/>
</dbReference>
<dbReference type="OrthoDB" id="160265at2"/>
<protein>
    <recommendedName>
        <fullName evidence="4">Transglycosylase SLT domain-containing protein</fullName>
    </recommendedName>
</protein>
<proteinExistence type="predicted"/>
<name>A0A3D1JD77_9CHLR</name>